<dbReference type="EMBL" id="MTYJ01000020">
    <property type="protein sequence ID" value="OQV22021.1"/>
    <property type="molecule type" value="Genomic_DNA"/>
</dbReference>
<proteinExistence type="predicted"/>
<reference evidence="3" key="1">
    <citation type="submission" date="2017-01" db="EMBL/GenBank/DDBJ databases">
        <title>Comparative genomics of anhydrobiosis in the tardigrade Hypsibius dujardini.</title>
        <authorList>
            <person name="Yoshida Y."/>
            <person name="Koutsovoulos G."/>
            <person name="Laetsch D."/>
            <person name="Stevens L."/>
            <person name="Kumar S."/>
            <person name="Horikawa D."/>
            <person name="Ishino K."/>
            <person name="Komine S."/>
            <person name="Tomita M."/>
            <person name="Blaxter M."/>
            <person name="Arakawa K."/>
        </authorList>
    </citation>
    <scope>NUCLEOTIDE SEQUENCE [LARGE SCALE GENOMIC DNA]</scope>
    <source>
        <strain evidence="3">Z151</strain>
    </source>
</reference>
<comment type="caution">
    <text evidence="2">The sequence shown here is derived from an EMBL/GenBank/DDBJ whole genome shotgun (WGS) entry which is preliminary data.</text>
</comment>
<gene>
    <name evidence="2" type="ORF">BV898_04231</name>
</gene>
<feature type="region of interest" description="Disordered" evidence="1">
    <location>
        <begin position="53"/>
        <end position="78"/>
    </location>
</feature>
<accession>A0A1W0X3L7</accession>
<dbReference type="Proteomes" id="UP000192578">
    <property type="component" value="Unassembled WGS sequence"/>
</dbReference>
<evidence type="ECO:0000256" key="1">
    <source>
        <dbReference type="SAM" id="MobiDB-lite"/>
    </source>
</evidence>
<evidence type="ECO:0000313" key="3">
    <source>
        <dbReference type="Proteomes" id="UP000192578"/>
    </source>
</evidence>
<dbReference type="AlphaFoldDB" id="A0A1W0X3L7"/>
<keyword evidence="3" id="KW-1185">Reference proteome</keyword>
<sequence>MRARAGAPSNQRWDGGVVATAENLFDSIGADRWSTEELLKLLGPLMSLRRHLPGTTNHFRQRSHRHPLDQPRSARHQQPPDRVMLWLIFGRSTKTSEGGRSDPSLWEDNHGVRRVRRWRIWYGLQP</sequence>
<name>A0A1W0X3L7_HYPEX</name>
<evidence type="ECO:0000313" key="2">
    <source>
        <dbReference type="EMBL" id="OQV22021.1"/>
    </source>
</evidence>
<organism evidence="2 3">
    <name type="scientific">Hypsibius exemplaris</name>
    <name type="common">Freshwater tardigrade</name>
    <dbReference type="NCBI Taxonomy" id="2072580"/>
    <lineage>
        <taxon>Eukaryota</taxon>
        <taxon>Metazoa</taxon>
        <taxon>Ecdysozoa</taxon>
        <taxon>Tardigrada</taxon>
        <taxon>Eutardigrada</taxon>
        <taxon>Parachela</taxon>
        <taxon>Hypsibioidea</taxon>
        <taxon>Hypsibiidae</taxon>
        <taxon>Hypsibius</taxon>
    </lineage>
</organism>
<protein>
    <submittedName>
        <fullName evidence="2">Uncharacterized protein</fullName>
    </submittedName>
</protein>